<dbReference type="STRING" id="1563681.BFP71_14485"/>
<name>A0A1E5SZX9_9BACT</name>
<proteinExistence type="predicted"/>
<reference evidence="5 6" key="1">
    <citation type="submission" date="2016-08" db="EMBL/GenBank/DDBJ databases">
        <title>Draft genome of Fabibacter sp. strain SK-8.</title>
        <authorList>
            <person name="Wong S.-K."/>
            <person name="Hamasaki K."/>
            <person name="Yoshizawa S."/>
        </authorList>
    </citation>
    <scope>NUCLEOTIDE SEQUENCE [LARGE SCALE GENOMIC DNA]</scope>
    <source>
        <strain evidence="5 6">SK-8</strain>
    </source>
</reference>
<feature type="transmembrane region" description="Helical" evidence="4">
    <location>
        <begin position="335"/>
        <end position="352"/>
    </location>
</feature>
<dbReference type="PANTHER" id="PTHR44858:SF1">
    <property type="entry name" value="UDP-N-ACETYLGLUCOSAMINE--PEPTIDE N-ACETYLGLUCOSAMINYLTRANSFERASE SPINDLY-RELATED"/>
    <property type="match status" value="1"/>
</dbReference>
<dbReference type="InterPro" id="IPR019734">
    <property type="entry name" value="TPR_rpt"/>
</dbReference>
<protein>
    <submittedName>
        <fullName evidence="5">Uncharacterized protein</fullName>
    </submittedName>
</protein>
<keyword evidence="2 3" id="KW-0802">TPR repeat</keyword>
<feature type="repeat" description="TPR" evidence="3">
    <location>
        <begin position="170"/>
        <end position="203"/>
    </location>
</feature>
<feature type="transmembrane region" description="Helical" evidence="4">
    <location>
        <begin position="269"/>
        <end position="288"/>
    </location>
</feature>
<dbReference type="RefSeq" id="WP_069836163.1">
    <property type="nucleotide sequence ID" value="NZ_MDGQ01000005.1"/>
</dbReference>
<dbReference type="Proteomes" id="UP000095552">
    <property type="component" value="Unassembled WGS sequence"/>
</dbReference>
<keyword evidence="6" id="KW-1185">Reference proteome</keyword>
<evidence type="ECO:0000313" key="6">
    <source>
        <dbReference type="Proteomes" id="UP000095552"/>
    </source>
</evidence>
<evidence type="ECO:0000256" key="3">
    <source>
        <dbReference type="PROSITE-ProRule" id="PRU00339"/>
    </source>
</evidence>
<dbReference type="Gene3D" id="1.25.40.10">
    <property type="entry name" value="Tetratricopeptide repeat domain"/>
    <property type="match status" value="2"/>
</dbReference>
<gene>
    <name evidence="5" type="ORF">BFP71_14485</name>
</gene>
<dbReference type="Pfam" id="PF13432">
    <property type="entry name" value="TPR_16"/>
    <property type="match status" value="1"/>
</dbReference>
<dbReference type="Pfam" id="PF13181">
    <property type="entry name" value="TPR_8"/>
    <property type="match status" value="1"/>
</dbReference>
<feature type="transmembrane region" description="Helical" evidence="4">
    <location>
        <begin position="393"/>
        <end position="411"/>
    </location>
</feature>
<accession>A0A1E5SZX9</accession>
<evidence type="ECO:0000256" key="4">
    <source>
        <dbReference type="SAM" id="Phobius"/>
    </source>
</evidence>
<dbReference type="SMART" id="SM00028">
    <property type="entry name" value="TPR"/>
    <property type="match status" value="5"/>
</dbReference>
<dbReference type="InterPro" id="IPR050498">
    <property type="entry name" value="Ycf3"/>
</dbReference>
<keyword evidence="4" id="KW-0472">Membrane</keyword>
<dbReference type="InterPro" id="IPR011990">
    <property type="entry name" value="TPR-like_helical_dom_sf"/>
</dbReference>
<keyword evidence="4" id="KW-0812">Transmembrane</keyword>
<dbReference type="SUPFAM" id="SSF48452">
    <property type="entry name" value="TPR-like"/>
    <property type="match status" value="1"/>
</dbReference>
<keyword evidence="1" id="KW-0677">Repeat</keyword>
<comment type="caution">
    <text evidence="5">The sequence shown here is derived from an EMBL/GenBank/DDBJ whole genome shotgun (WGS) entry which is preliminary data.</text>
</comment>
<dbReference type="OrthoDB" id="1489995at2"/>
<evidence type="ECO:0000256" key="1">
    <source>
        <dbReference type="ARBA" id="ARBA00022737"/>
    </source>
</evidence>
<feature type="transmembrane region" description="Helical" evidence="4">
    <location>
        <begin position="227"/>
        <end position="249"/>
    </location>
</feature>
<feature type="transmembrane region" description="Helical" evidence="4">
    <location>
        <begin position="309"/>
        <end position="329"/>
    </location>
</feature>
<feature type="repeat" description="TPR" evidence="3">
    <location>
        <begin position="68"/>
        <end position="101"/>
    </location>
</feature>
<dbReference type="AlphaFoldDB" id="A0A1E5SZX9"/>
<dbReference type="PANTHER" id="PTHR44858">
    <property type="entry name" value="TETRATRICOPEPTIDE REPEAT PROTEIN 6"/>
    <property type="match status" value="1"/>
</dbReference>
<feature type="transmembrane region" description="Helical" evidence="4">
    <location>
        <begin position="359"/>
        <end position="381"/>
    </location>
</feature>
<sequence length="416" mass="46644">MASLDRAELLINQGKIDLAVEQLKGVLLEDPDNAYALTYLALCKLRLNDANDAIHTAKMALASNPEIDFALYVISAAHLKLENFNKSENAIKKAIEINPNSADYYGLQAQLKLISKDFKVAIELAQKGLQIDAEHLFCRNMLSTAQLKSGDKEASFQTIHRALEMDPENPLSHANYGWAELEKGSHKKALGHFKEALKYDPHDEYARSGMLEALKAKYVLYRLFLRYYFFMANLKPGTQWALIIGIVMINRILRNGAESIGEYGFLLSYVSYGLIFFMVSTWVIEPVFNFFMRLNTYSKYLLTPEESKTALFVGFCFSIFVVSIIGWAITQSDGFVAGMLVGYSLILPVGRLNMARASWVNWLLILYSSVSATVGGLFIYASFVSEAGIENSVLVIYIGLIVAFSWLWNFVASANK</sequence>
<dbReference type="PROSITE" id="PS50005">
    <property type="entry name" value="TPR"/>
    <property type="match status" value="2"/>
</dbReference>
<organism evidence="5 6">
    <name type="scientific">Roseivirga misakiensis</name>
    <dbReference type="NCBI Taxonomy" id="1563681"/>
    <lineage>
        <taxon>Bacteria</taxon>
        <taxon>Pseudomonadati</taxon>
        <taxon>Bacteroidota</taxon>
        <taxon>Cytophagia</taxon>
        <taxon>Cytophagales</taxon>
        <taxon>Roseivirgaceae</taxon>
        <taxon>Roseivirga</taxon>
    </lineage>
</organism>
<dbReference type="Pfam" id="PF14559">
    <property type="entry name" value="TPR_19"/>
    <property type="match status" value="1"/>
</dbReference>
<evidence type="ECO:0000313" key="5">
    <source>
        <dbReference type="EMBL" id="OEK04659.1"/>
    </source>
</evidence>
<dbReference type="EMBL" id="MDGQ01000005">
    <property type="protein sequence ID" value="OEK04659.1"/>
    <property type="molecule type" value="Genomic_DNA"/>
</dbReference>
<keyword evidence="4" id="KW-1133">Transmembrane helix</keyword>
<evidence type="ECO:0000256" key="2">
    <source>
        <dbReference type="ARBA" id="ARBA00022803"/>
    </source>
</evidence>